<proteinExistence type="predicted"/>
<evidence type="ECO:0000313" key="3">
    <source>
        <dbReference type="Proteomes" id="UP001437256"/>
    </source>
</evidence>
<sequence>MSILVEQRPDAPSKVQSGSLDLVYKLRFIKDPSDVFLEPIIKQLKVSKPVSVVDFQPSNEQLSSYRHQSVLHMMTIEEASSQGNLGVTHNTYIEQIKRSEESLEQDAIPCICDQLTNNRIRHIQITRNEDGTRWEQRKQFQAAPAPFHMSMNAQWVVCTKHYGSTCQPGSLSYIFHLSGKTRLANDKPDFHTLNAAQGQALDGLILNAWHLEIPTQFKGDLGAFLRSKPAPSSVAHGLAWELAKPA</sequence>
<evidence type="ECO:0000313" key="2">
    <source>
        <dbReference type="EMBL" id="KAL0057724.1"/>
    </source>
</evidence>
<gene>
    <name evidence="2" type="ORF">AAF712_015625</name>
</gene>
<dbReference type="Pfam" id="PF20231">
    <property type="entry name" value="DUF6589"/>
    <property type="match status" value="1"/>
</dbReference>
<organism evidence="2 3">
    <name type="scientific">Marasmius tenuissimus</name>
    <dbReference type="NCBI Taxonomy" id="585030"/>
    <lineage>
        <taxon>Eukaryota</taxon>
        <taxon>Fungi</taxon>
        <taxon>Dikarya</taxon>
        <taxon>Basidiomycota</taxon>
        <taxon>Agaricomycotina</taxon>
        <taxon>Agaricomycetes</taxon>
        <taxon>Agaricomycetidae</taxon>
        <taxon>Agaricales</taxon>
        <taxon>Marasmiineae</taxon>
        <taxon>Marasmiaceae</taxon>
        <taxon>Marasmius</taxon>
    </lineage>
</organism>
<keyword evidence="3" id="KW-1185">Reference proteome</keyword>
<feature type="domain" description="DUF6589" evidence="1">
    <location>
        <begin position="67"/>
        <end position="213"/>
    </location>
</feature>
<accession>A0ABR2Z925</accession>
<protein>
    <recommendedName>
        <fullName evidence="1">DUF6589 domain-containing protein</fullName>
    </recommendedName>
</protein>
<dbReference type="InterPro" id="IPR046496">
    <property type="entry name" value="DUF6589"/>
</dbReference>
<reference evidence="2 3" key="1">
    <citation type="submission" date="2024-05" db="EMBL/GenBank/DDBJ databases">
        <title>A draft genome resource for the thread blight pathogen Marasmius tenuissimus strain MS-2.</title>
        <authorList>
            <person name="Yulfo-Soto G.E."/>
            <person name="Baruah I.K."/>
            <person name="Amoako-Attah I."/>
            <person name="Bukari Y."/>
            <person name="Meinhardt L.W."/>
            <person name="Bailey B.A."/>
            <person name="Cohen S.P."/>
        </authorList>
    </citation>
    <scope>NUCLEOTIDE SEQUENCE [LARGE SCALE GENOMIC DNA]</scope>
    <source>
        <strain evidence="2 3">MS-2</strain>
    </source>
</reference>
<comment type="caution">
    <text evidence="2">The sequence shown here is derived from an EMBL/GenBank/DDBJ whole genome shotgun (WGS) entry which is preliminary data.</text>
</comment>
<evidence type="ECO:0000259" key="1">
    <source>
        <dbReference type="Pfam" id="PF20231"/>
    </source>
</evidence>
<dbReference type="EMBL" id="JBBXMP010000452">
    <property type="protein sequence ID" value="KAL0057724.1"/>
    <property type="molecule type" value="Genomic_DNA"/>
</dbReference>
<name>A0ABR2Z925_9AGAR</name>
<dbReference type="Proteomes" id="UP001437256">
    <property type="component" value="Unassembled WGS sequence"/>
</dbReference>